<sequence>MNNQKLFMLLLGCKPKGRYTEQHDVFFGVAASIKELIPQIKEFWPEADEKIHIDAWREVSNVDKNSIKLVPKNEDNSYSNLKLFFINLGGYKQNEFDEFHYKMLTVAASKGEAIQKAKQTAFFKHTQFEGANAHIDDKYGIDVDDMFDIEDILPEDVKQHYRLSISIAENTIEDEIRLGYFKLSVIAAE</sequence>
<dbReference type="eggNOG" id="ENOG502ZCH2">
    <property type="taxonomic scope" value="Bacteria"/>
</dbReference>
<evidence type="ECO:0000313" key="2">
    <source>
        <dbReference type="EMBL" id="AFD06752.1"/>
    </source>
</evidence>
<dbReference type="AlphaFoldDB" id="H8KQL4"/>
<dbReference type="KEGG" id="scn:Solca_1686"/>
<organism evidence="2 3">
    <name type="scientific">Solitalea canadensis (strain ATCC 29591 / DSM 3403 / JCM 21819 / LMG 8368 / NBRC 15130 / NCIMB 12057 / USAM 9D)</name>
    <name type="common">Flexibacter canadensis</name>
    <dbReference type="NCBI Taxonomy" id="929556"/>
    <lineage>
        <taxon>Bacteria</taxon>
        <taxon>Pseudomonadati</taxon>
        <taxon>Bacteroidota</taxon>
        <taxon>Sphingobacteriia</taxon>
        <taxon>Sphingobacteriales</taxon>
        <taxon>Sphingobacteriaceae</taxon>
        <taxon>Solitalea</taxon>
    </lineage>
</organism>
<evidence type="ECO:0000313" key="3">
    <source>
        <dbReference type="Proteomes" id="UP000007590"/>
    </source>
</evidence>
<gene>
    <name evidence="2" type="ordered locus">Solca_1686</name>
</gene>
<dbReference type="EMBL" id="CP003349">
    <property type="protein sequence ID" value="AFD06752.1"/>
    <property type="molecule type" value="Genomic_DNA"/>
</dbReference>
<reference evidence="2" key="1">
    <citation type="submission" date="2012-02" db="EMBL/GenBank/DDBJ databases">
        <title>The complete genome of Solitalea canadensis DSM 3403.</title>
        <authorList>
            <consortium name="US DOE Joint Genome Institute (JGI-PGF)"/>
            <person name="Lucas S."/>
            <person name="Copeland A."/>
            <person name="Lapidus A."/>
            <person name="Glavina del Rio T."/>
            <person name="Dalin E."/>
            <person name="Tice H."/>
            <person name="Bruce D."/>
            <person name="Goodwin L."/>
            <person name="Pitluck S."/>
            <person name="Peters L."/>
            <person name="Ovchinnikova G."/>
            <person name="Lu M."/>
            <person name="Kyrpides N."/>
            <person name="Mavromatis K."/>
            <person name="Ivanova N."/>
            <person name="Brettin T."/>
            <person name="Detter J.C."/>
            <person name="Han C."/>
            <person name="Larimer F."/>
            <person name="Land M."/>
            <person name="Hauser L."/>
            <person name="Markowitz V."/>
            <person name="Cheng J.-F."/>
            <person name="Hugenholtz P."/>
            <person name="Woyke T."/>
            <person name="Wu D."/>
            <person name="Spring S."/>
            <person name="Schroeder M."/>
            <person name="Kopitz M."/>
            <person name="Brambilla E."/>
            <person name="Klenk H.-P."/>
            <person name="Eisen J.A."/>
        </authorList>
    </citation>
    <scope>NUCLEOTIDE SEQUENCE</scope>
    <source>
        <strain evidence="2">DSM 3403</strain>
    </source>
</reference>
<dbReference type="Proteomes" id="UP000007590">
    <property type="component" value="Chromosome"/>
</dbReference>
<proteinExistence type="predicted"/>
<dbReference type="HOGENOM" id="CLU_124939_0_0_10"/>
<accession>H8KQL4</accession>
<dbReference type="Gene3D" id="3.10.20.10">
    <property type="match status" value="2"/>
</dbReference>
<dbReference type="OrthoDB" id="850243at2"/>
<name>H8KQL4_SOLCM</name>
<feature type="domain" description="DUF1543" evidence="1">
    <location>
        <begin position="20"/>
        <end position="69"/>
    </location>
</feature>
<dbReference type="InterPro" id="IPR011440">
    <property type="entry name" value="DUF1543"/>
</dbReference>
<protein>
    <recommendedName>
        <fullName evidence="1">DUF1543 domain-containing protein</fullName>
    </recommendedName>
</protein>
<dbReference type="RefSeq" id="WP_014679979.1">
    <property type="nucleotide sequence ID" value="NC_017770.1"/>
</dbReference>
<dbReference type="Pfam" id="PF07566">
    <property type="entry name" value="DUF1543"/>
    <property type="match status" value="1"/>
</dbReference>
<keyword evidence="3" id="KW-1185">Reference proteome</keyword>
<dbReference type="STRING" id="929556.Solca_1686"/>
<evidence type="ECO:0000259" key="1">
    <source>
        <dbReference type="Pfam" id="PF07566"/>
    </source>
</evidence>